<evidence type="ECO:0000313" key="2">
    <source>
        <dbReference type="Proteomes" id="UP000231019"/>
    </source>
</evidence>
<gene>
    <name evidence="1" type="ORF">COW36_09980</name>
</gene>
<organism evidence="1 2">
    <name type="scientific">bacterium (Candidatus Blackallbacteria) CG17_big_fil_post_rev_8_21_14_2_50_48_46</name>
    <dbReference type="NCBI Taxonomy" id="2014261"/>
    <lineage>
        <taxon>Bacteria</taxon>
        <taxon>Candidatus Blackallbacteria</taxon>
    </lineage>
</organism>
<accession>A0A2M7G5D6</accession>
<proteinExistence type="predicted"/>
<dbReference type="AlphaFoldDB" id="A0A2M7G5D6"/>
<dbReference type="Proteomes" id="UP000231019">
    <property type="component" value="Unassembled WGS sequence"/>
</dbReference>
<comment type="caution">
    <text evidence="1">The sequence shown here is derived from an EMBL/GenBank/DDBJ whole genome shotgun (WGS) entry which is preliminary data.</text>
</comment>
<name>A0A2M7G5D6_9BACT</name>
<reference evidence="1 2" key="1">
    <citation type="submission" date="2017-09" db="EMBL/GenBank/DDBJ databases">
        <title>Depth-based differentiation of microbial function through sediment-hosted aquifers and enrichment of novel symbionts in the deep terrestrial subsurface.</title>
        <authorList>
            <person name="Probst A.J."/>
            <person name="Ladd B."/>
            <person name="Jarett J.K."/>
            <person name="Geller-Mcgrath D.E."/>
            <person name="Sieber C.M."/>
            <person name="Emerson J.B."/>
            <person name="Anantharaman K."/>
            <person name="Thomas B.C."/>
            <person name="Malmstrom R."/>
            <person name="Stieglmeier M."/>
            <person name="Klingl A."/>
            <person name="Woyke T."/>
            <person name="Ryan C.M."/>
            <person name="Banfield J.F."/>
        </authorList>
    </citation>
    <scope>NUCLEOTIDE SEQUENCE [LARGE SCALE GENOMIC DNA]</scope>
    <source>
        <strain evidence="1">CG17_big_fil_post_rev_8_21_14_2_50_48_46</strain>
    </source>
</reference>
<dbReference type="EMBL" id="PFFQ01000028">
    <property type="protein sequence ID" value="PIW17127.1"/>
    <property type="molecule type" value="Genomic_DNA"/>
</dbReference>
<protein>
    <submittedName>
        <fullName evidence="1">Uncharacterized protein</fullName>
    </submittedName>
</protein>
<sequence length="123" mass="14049">MSDDPDFWEDWGSTSNPYFQLNREKSCIGKRIFVYHTPLSIQTSFFTDYLPSGELSFPLGEHCPFYQFSSPGFFVITGLLNDTEIRVVPRLKASLREVCQVIETSLENYGKQKGEPPEQPSSV</sequence>
<evidence type="ECO:0000313" key="1">
    <source>
        <dbReference type="EMBL" id="PIW17127.1"/>
    </source>
</evidence>